<keyword evidence="8" id="KW-0282">Flagellum</keyword>
<dbReference type="Pfam" id="PF13860">
    <property type="entry name" value="FlgD_ig"/>
    <property type="match status" value="1"/>
</dbReference>
<evidence type="ECO:0000259" key="7">
    <source>
        <dbReference type="Pfam" id="PF13860"/>
    </source>
</evidence>
<dbReference type="Pfam" id="PF03963">
    <property type="entry name" value="FlgD"/>
    <property type="match status" value="1"/>
</dbReference>
<evidence type="ECO:0000313" key="8">
    <source>
        <dbReference type="EMBL" id="MCV2867043.1"/>
    </source>
</evidence>
<evidence type="ECO:0000256" key="3">
    <source>
        <dbReference type="ARBA" id="ARBA00022795"/>
    </source>
</evidence>
<evidence type="ECO:0000256" key="6">
    <source>
        <dbReference type="SAM" id="MobiDB-lite"/>
    </source>
</evidence>
<protein>
    <recommendedName>
        <fullName evidence="2 5">Basal-body rod modification protein FlgD</fullName>
    </recommendedName>
</protein>
<reference evidence="8 9" key="1">
    <citation type="submission" date="2022-10" db="EMBL/GenBank/DDBJ databases">
        <title>Defluviimonas sp. nov., isolated from ocean surface water.</title>
        <authorList>
            <person name="He W."/>
            <person name="Wang L."/>
            <person name="Zhang D.-F."/>
        </authorList>
    </citation>
    <scope>NUCLEOTIDE SEQUENCE [LARGE SCALE GENOMIC DNA]</scope>
    <source>
        <strain evidence="8 9">WL0002</strain>
    </source>
</reference>
<dbReference type="Gene3D" id="2.30.30.910">
    <property type="match status" value="1"/>
</dbReference>
<dbReference type="RefSeq" id="WP_263732716.1">
    <property type="nucleotide sequence ID" value="NZ_JAOWKY010000001.1"/>
</dbReference>
<keyword evidence="3 5" id="KW-1005">Bacterial flagellum biogenesis</keyword>
<sequence length="220" mass="22752">MQIAPVSGQPSTGNASPQGNGGTLIESDFNTFLVMLTTQLQNQDPLNPIESSDYAAQLATFSGVEQQVRTNQLLQALADRLALSGLGEYSSWIGRQALTDAPVAYEGLPVDLHFTTATGADAAQLAILDESGREVGRMDLVPGQTSVTWSGSGYGGAVLGRGNYTFKVESFSAGATLGLSPAVAYATVTEVRAVGPEPVLVLRGGAEVAPANVRALRIAG</sequence>
<feature type="region of interest" description="Disordered" evidence="6">
    <location>
        <begin position="1"/>
        <end position="21"/>
    </location>
</feature>
<comment type="function">
    <text evidence="4 5">Required for flagellar hook formation. May act as a scaffolding protein.</text>
</comment>
<dbReference type="InterPro" id="IPR005648">
    <property type="entry name" value="FlgD"/>
</dbReference>
<evidence type="ECO:0000313" key="9">
    <source>
        <dbReference type="Proteomes" id="UP001652542"/>
    </source>
</evidence>
<evidence type="ECO:0000256" key="2">
    <source>
        <dbReference type="ARBA" id="ARBA00016013"/>
    </source>
</evidence>
<proteinExistence type="inferred from homology"/>
<dbReference type="InterPro" id="IPR025965">
    <property type="entry name" value="FlgD/Vpr_Ig-like"/>
</dbReference>
<evidence type="ECO:0000256" key="1">
    <source>
        <dbReference type="ARBA" id="ARBA00010577"/>
    </source>
</evidence>
<evidence type="ECO:0000256" key="4">
    <source>
        <dbReference type="ARBA" id="ARBA00024746"/>
    </source>
</evidence>
<feature type="domain" description="FlgD/Vpr Ig-like" evidence="7">
    <location>
        <begin position="109"/>
        <end position="171"/>
    </location>
</feature>
<keyword evidence="8" id="KW-0966">Cell projection</keyword>
<feature type="compositionally biased region" description="Polar residues" evidence="6">
    <location>
        <begin position="8"/>
        <end position="18"/>
    </location>
</feature>
<comment type="caution">
    <text evidence="8">The sequence shown here is derived from an EMBL/GenBank/DDBJ whole genome shotgun (WGS) entry which is preliminary data.</text>
</comment>
<accession>A0ABT2Z7C3</accession>
<evidence type="ECO:0000256" key="5">
    <source>
        <dbReference type="RuleBase" id="RU362076"/>
    </source>
</evidence>
<dbReference type="EMBL" id="JAOWKY010000001">
    <property type="protein sequence ID" value="MCV2867043.1"/>
    <property type="molecule type" value="Genomic_DNA"/>
</dbReference>
<dbReference type="Gene3D" id="2.60.40.4070">
    <property type="match status" value="1"/>
</dbReference>
<keyword evidence="9" id="KW-1185">Reference proteome</keyword>
<keyword evidence="8" id="KW-0969">Cilium</keyword>
<dbReference type="Proteomes" id="UP001652542">
    <property type="component" value="Unassembled WGS sequence"/>
</dbReference>
<organism evidence="8 9">
    <name type="scientific">Albidovulum marisflavi</name>
    <dbReference type="NCBI Taxonomy" id="2984159"/>
    <lineage>
        <taxon>Bacteria</taxon>
        <taxon>Pseudomonadati</taxon>
        <taxon>Pseudomonadota</taxon>
        <taxon>Alphaproteobacteria</taxon>
        <taxon>Rhodobacterales</taxon>
        <taxon>Paracoccaceae</taxon>
        <taxon>Albidovulum</taxon>
    </lineage>
</organism>
<name>A0ABT2Z7C3_9RHOB</name>
<gene>
    <name evidence="8" type="ORF">OEW28_00195</name>
</gene>
<comment type="similarity">
    <text evidence="1 5">Belongs to the FlgD family.</text>
</comment>